<keyword evidence="3" id="KW-1185">Reference proteome</keyword>
<organism evidence="2 3">
    <name type="scientific">Mytilus edulis</name>
    <name type="common">Blue mussel</name>
    <dbReference type="NCBI Taxonomy" id="6550"/>
    <lineage>
        <taxon>Eukaryota</taxon>
        <taxon>Metazoa</taxon>
        <taxon>Spiralia</taxon>
        <taxon>Lophotrochozoa</taxon>
        <taxon>Mollusca</taxon>
        <taxon>Bivalvia</taxon>
        <taxon>Autobranchia</taxon>
        <taxon>Pteriomorphia</taxon>
        <taxon>Mytilida</taxon>
        <taxon>Mytiloidea</taxon>
        <taxon>Mytilidae</taxon>
        <taxon>Mytilinae</taxon>
        <taxon>Mytilus</taxon>
    </lineage>
</organism>
<dbReference type="EMBL" id="CAJPWZ010002948">
    <property type="protein sequence ID" value="CAG2248628.1"/>
    <property type="molecule type" value="Genomic_DNA"/>
</dbReference>
<evidence type="ECO:0000313" key="2">
    <source>
        <dbReference type="EMBL" id="CAG2248628.1"/>
    </source>
</evidence>
<name>A0A8S3V4A6_MYTED</name>
<reference evidence="2" key="1">
    <citation type="submission" date="2021-03" db="EMBL/GenBank/DDBJ databases">
        <authorList>
            <person name="Bekaert M."/>
        </authorList>
    </citation>
    <scope>NUCLEOTIDE SEQUENCE</scope>
</reference>
<comment type="caution">
    <text evidence="2">The sequence shown here is derived from an EMBL/GenBank/DDBJ whole genome shotgun (WGS) entry which is preliminary data.</text>
</comment>
<feature type="transmembrane region" description="Helical" evidence="1">
    <location>
        <begin position="92"/>
        <end position="118"/>
    </location>
</feature>
<dbReference type="AlphaFoldDB" id="A0A8S3V4A6"/>
<proteinExistence type="predicted"/>
<dbReference type="OrthoDB" id="6090464at2759"/>
<accession>A0A8S3V4A6</accession>
<keyword evidence="1" id="KW-0812">Transmembrane</keyword>
<keyword evidence="1" id="KW-0472">Membrane</keyword>
<gene>
    <name evidence="2" type="ORF">MEDL_60462</name>
</gene>
<keyword evidence="1" id="KW-1133">Transmembrane helix</keyword>
<evidence type="ECO:0000313" key="3">
    <source>
        <dbReference type="Proteomes" id="UP000683360"/>
    </source>
</evidence>
<protein>
    <submittedName>
        <fullName evidence="2">Uncharacterized protein</fullName>
    </submittedName>
</protein>
<dbReference type="Proteomes" id="UP000683360">
    <property type="component" value="Unassembled WGS sequence"/>
</dbReference>
<evidence type="ECO:0000256" key="1">
    <source>
        <dbReference type="SAM" id="Phobius"/>
    </source>
</evidence>
<sequence>MCIALKRGDITYKEDVVYANETKFGYCVKLVDILTLRDYALAESCTTLFWNSSSSQYKIIYLYCSSGCCEENHSQFCCSSENFKNAFSTGQIFGIAFGVIISTTVFLGCCICVIKLCIIPNIRQYRRGQNSSQETTGQETELDNMGQHNGIAIISGTNSLPKYEDLPPSYEDVIHGRVNLSFIKEEASPIQTTTSEHVNNPNS</sequence>